<evidence type="ECO:0000313" key="2">
    <source>
        <dbReference type="EMBL" id="PKU63853.1"/>
    </source>
</evidence>
<keyword evidence="3" id="KW-1185">Reference proteome</keyword>
<accession>A0A2I0VKG2</accession>
<gene>
    <name evidence="2" type="ORF">MA16_Dca010771</name>
</gene>
<reference evidence="2 3" key="1">
    <citation type="journal article" date="2016" name="Sci. Rep.">
        <title>The Dendrobium catenatum Lindl. genome sequence provides insights into polysaccharide synthase, floral development and adaptive evolution.</title>
        <authorList>
            <person name="Zhang G.Q."/>
            <person name="Xu Q."/>
            <person name="Bian C."/>
            <person name="Tsai W.C."/>
            <person name="Yeh C.M."/>
            <person name="Liu K.W."/>
            <person name="Yoshida K."/>
            <person name="Zhang L.S."/>
            <person name="Chang S.B."/>
            <person name="Chen F."/>
            <person name="Shi Y."/>
            <person name="Su Y.Y."/>
            <person name="Zhang Y.Q."/>
            <person name="Chen L.J."/>
            <person name="Yin Y."/>
            <person name="Lin M."/>
            <person name="Huang H."/>
            <person name="Deng H."/>
            <person name="Wang Z.W."/>
            <person name="Zhu S.L."/>
            <person name="Zhao X."/>
            <person name="Deng C."/>
            <person name="Niu S.C."/>
            <person name="Huang J."/>
            <person name="Wang M."/>
            <person name="Liu G.H."/>
            <person name="Yang H.J."/>
            <person name="Xiao X.J."/>
            <person name="Hsiao Y.Y."/>
            <person name="Wu W.L."/>
            <person name="Chen Y.Y."/>
            <person name="Mitsuda N."/>
            <person name="Ohme-Takagi M."/>
            <person name="Luo Y.B."/>
            <person name="Van de Peer Y."/>
            <person name="Liu Z.J."/>
        </authorList>
    </citation>
    <scope>NUCLEOTIDE SEQUENCE [LARGE SCALE GENOMIC DNA]</scope>
    <source>
        <tissue evidence="2">The whole plant</tissue>
    </source>
</reference>
<organism evidence="2 3">
    <name type="scientific">Dendrobium catenatum</name>
    <dbReference type="NCBI Taxonomy" id="906689"/>
    <lineage>
        <taxon>Eukaryota</taxon>
        <taxon>Viridiplantae</taxon>
        <taxon>Streptophyta</taxon>
        <taxon>Embryophyta</taxon>
        <taxon>Tracheophyta</taxon>
        <taxon>Spermatophyta</taxon>
        <taxon>Magnoliopsida</taxon>
        <taxon>Liliopsida</taxon>
        <taxon>Asparagales</taxon>
        <taxon>Orchidaceae</taxon>
        <taxon>Epidendroideae</taxon>
        <taxon>Malaxideae</taxon>
        <taxon>Dendrobiinae</taxon>
        <taxon>Dendrobium</taxon>
    </lineage>
</organism>
<dbReference type="EMBL" id="KZ503460">
    <property type="protein sequence ID" value="PKU63853.1"/>
    <property type="molecule type" value="Genomic_DNA"/>
</dbReference>
<evidence type="ECO:0000313" key="3">
    <source>
        <dbReference type="Proteomes" id="UP000233837"/>
    </source>
</evidence>
<protein>
    <submittedName>
        <fullName evidence="2">Uncharacterized protein</fullName>
    </submittedName>
</protein>
<feature type="region of interest" description="Disordered" evidence="1">
    <location>
        <begin position="69"/>
        <end position="93"/>
    </location>
</feature>
<name>A0A2I0VKG2_9ASPA</name>
<sequence length="93" mass="10278">MDGLDLVKFLGLDERIAAGNGVSAGRLEMEAARALLRVPVDPTVRRPALTLEPNEPNLFLAGRAPHRTFRLPRHPRNANRRIRRGHGGVGGRR</sequence>
<dbReference type="AlphaFoldDB" id="A0A2I0VKG2"/>
<evidence type="ECO:0000256" key="1">
    <source>
        <dbReference type="SAM" id="MobiDB-lite"/>
    </source>
</evidence>
<proteinExistence type="predicted"/>
<dbReference type="Proteomes" id="UP000233837">
    <property type="component" value="Unassembled WGS sequence"/>
</dbReference>
<reference evidence="2 3" key="2">
    <citation type="journal article" date="2017" name="Nature">
        <title>The Apostasia genome and the evolution of orchids.</title>
        <authorList>
            <person name="Zhang G.Q."/>
            <person name="Liu K.W."/>
            <person name="Li Z."/>
            <person name="Lohaus R."/>
            <person name="Hsiao Y.Y."/>
            <person name="Niu S.C."/>
            <person name="Wang J.Y."/>
            <person name="Lin Y.C."/>
            <person name="Xu Q."/>
            <person name="Chen L.J."/>
            <person name="Yoshida K."/>
            <person name="Fujiwara S."/>
            <person name="Wang Z.W."/>
            <person name="Zhang Y.Q."/>
            <person name="Mitsuda N."/>
            <person name="Wang M."/>
            <person name="Liu G.H."/>
            <person name="Pecoraro L."/>
            <person name="Huang H.X."/>
            <person name="Xiao X.J."/>
            <person name="Lin M."/>
            <person name="Wu X.Y."/>
            <person name="Wu W.L."/>
            <person name="Chen Y.Y."/>
            <person name="Chang S.B."/>
            <person name="Sakamoto S."/>
            <person name="Ohme-Takagi M."/>
            <person name="Yagi M."/>
            <person name="Zeng S.J."/>
            <person name="Shen C.Y."/>
            <person name="Yeh C.M."/>
            <person name="Luo Y.B."/>
            <person name="Tsai W.C."/>
            <person name="Van de Peer Y."/>
            <person name="Liu Z.J."/>
        </authorList>
    </citation>
    <scope>NUCLEOTIDE SEQUENCE [LARGE SCALE GENOMIC DNA]</scope>
    <source>
        <tissue evidence="2">The whole plant</tissue>
    </source>
</reference>